<dbReference type="EMBL" id="DSQD01000048">
    <property type="protein sequence ID" value="HGF87110.1"/>
    <property type="molecule type" value="Genomic_DNA"/>
</dbReference>
<feature type="domain" description="Zinc finger ZPR1-type" evidence="5">
    <location>
        <begin position="2"/>
        <end position="156"/>
    </location>
</feature>
<sequence length="193" mass="21610">MISCPSCGRELKVLVTTYDVPFFGKILLTSVSCECGFKHADSVIAGEKDPVRYVIKINRDNLFTKVIRSTSGTIRIPEIGVSIEPGPASQAFITNLEGVLDRVEGVVRTAMRWNSEDKEKVRRCEWILERIRNTIDGDEELTLILEDPLGNSLIVSEEAFKEIMSQEEAQKLKTGMTIIDITGMSEEELEDLV</sequence>
<comment type="similarity">
    <text evidence="1">Belongs to the ZPR1 family.</text>
</comment>
<dbReference type="AlphaFoldDB" id="A0A7C3RC47"/>
<keyword evidence="2" id="KW-0479">Metal-binding</keyword>
<reference evidence="6" key="1">
    <citation type="journal article" date="2020" name="mSystems">
        <title>Genome- and Community-Level Interaction Insights into Carbon Utilization and Element Cycling Functions of Hydrothermarchaeota in Hydrothermal Sediment.</title>
        <authorList>
            <person name="Zhou Z."/>
            <person name="Liu Y."/>
            <person name="Xu W."/>
            <person name="Pan J."/>
            <person name="Luo Z.H."/>
            <person name="Li M."/>
        </authorList>
    </citation>
    <scope>NUCLEOTIDE SEQUENCE [LARGE SCALE GENOMIC DNA]</scope>
    <source>
        <strain evidence="7">SpSt-38</strain>
        <strain evidence="6">SpSt-87</strain>
    </source>
</reference>
<protein>
    <submittedName>
        <fullName evidence="6">ZPR1 zinc finger domain-containing protein</fullName>
    </submittedName>
</protein>
<evidence type="ECO:0000256" key="4">
    <source>
        <dbReference type="ARBA" id="ARBA00022833"/>
    </source>
</evidence>
<evidence type="ECO:0000313" key="7">
    <source>
        <dbReference type="EMBL" id="HGF87110.1"/>
    </source>
</evidence>
<proteinExistence type="inferred from homology"/>
<evidence type="ECO:0000313" key="6">
    <source>
        <dbReference type="EMBL" id="HFW31461.1"/>
    </source>
</evidence>
<dbReference type="InterPro" id="IPR056180">
    <property type="entry name" value="ZPR1_jr_dom"/>
</dbReference>
<name>A0A7C3RC47_ARCFL</name>
<evidence type="ECO:0000256" key="2">
    <source>
        <dbReference type="ARBA" id="ARBA00022723"/>
    </source>
</evidence>
<dbReference type="Gene3D" id="2.60.120.1040">
    <property type="entry name" value="ZPR1, A/B domain"/>
    <property type="match status" value="1"/>
</dbReference>
<keyword evidence="3" id="KW-0863">Zinc-finger</keyword>
<organism evidence="6">
    <name type="scientific">Archaeoglobus fulgidus</name>
    <dbReference type="NCBI Taxonomy" id="2234"/>
    <lineage>
        <taxon>Archaea</taxon>
        <taxon>Methanobacteriati</taxon>
        <taxon>Methanobacteriota</taxon>
        <taxon>Archaeoglobi</taxon>
        <taxon>Archaeoglobales</taxon>
        <taxon>Archaeoglobaceae</taxon>
        <taxon>Archaeoglobus</taxon>
    </lineage>
</organism>
<accession>A0A7C3RC47</accession>
<evidence type="ECO:0000256" key="3">
    <source>
        <dbReference type="ARBA" id="ARBA00022771"/>
    </source>
</evidence>
<evidence type="ECO:0000259" key="5">
    <source>
        <dbReference type="SMART" id="SM00709"/>
    </source>
</evidence>
<dbReference type="EMBL" id="DTLB01000001">
    <property type="protein sequence ID" value="HFW31461.1"/>
    <property type="molecule type" value="Genomic_DNA"/>
</dbReference>
<dbReference type="Gene3D" id="2.20.25.420">
    <property type="entry name" value="ZPR1, zinc finger domain"/>
    <property type="match status" value="1"/>
</dbReference>
<dbReference type="InterPro" id="IPR004457">
    <property type="entry name" value="Znf_ZPR1"/>
</dbReference>
<evidence type="ECO:0000256" key="1">
    <source>
        <dbReference type="ARBA" id="ARBA00008354"/>
    </source>
</evidence>
<dbReference type="GO" id="GO:0008270">
    <property type="term" value="F:zinc ion binding"/>
    <property type="evidence" value="ECO:0007669"/>
    <property type="project" value="UniProtKB-KW"/>
</dbReference>
<dbReference type="Pfam" id="PF22794">
    <property type="entry name" value="jr-ZPR1"/>
    <property type="match status" value="1"/>
</dbReference>
<dbReference type="InterPro" id="IPR042452">
    <property type="entry name" value="ZPR1_Znf1/2"/>
</dbReference>
<dbReference type="NCBIfam" id="TIGR00340">
    <property type="entry name" value="zpr1_rel"/>
    <property type="match status" value="1"/>
</dbReference>
<keyword evidence="4" id="KW-0862">Zinc</keyword>
<dbReference type="PANTHER" id="PTHR10876">
    <property type="entry name" value="ZINC FINGER PROTEIN ZPR1"/>
    <property type="match status" value="1"/>
</dbReference>
<dbReference type="SMART" id="SM00709">
    <property type="entry name" value="Zpr1"/>
    <property type="match status" value="1"/>
</dbReference>
<dbReference type="InterPro" id="IPR004470">
    <property type="entry name" value="ZPR1-like_arc"/>
</dbReference>
<dbReference type="Pfam" id="PF03367">
    <property type="entry name" value="Zn_ribbon_ZPR1"/>
    <property type="match status" value="1"/>
</dbReference>
<gene>
    <name evidence="7" type="ORF">ENR21_01440</name>
    <name evidence="6" type="ORF">ENW66_00690</name>
</gene>
<comment type="caution">
    <text evidence="6">The sequence shown here is derived from an EMBL/GenBank/DDBJ whole genome shotgun (WGS) entry which is preliminary data.</text>
</comment>
<dbReference type="NCBIfam" id="TIGR00310">
    <property type="entry name" value="ZPR1_znf"/>
    <property type="match status" value="1"/>
</dbReference>
<dbReference type="InterPro" id="IPR042451">
    <property type="entry name" value="ZPR1_A/B_dom"/>
</dbReference>
<dbReference type="PANTHER" id="PTHR10876:SF0">
    <property type="entry name" value="ZINC FINGER PROTEIN ZPR1"/>
    <property type="match status" value="1"/>
</dbReference>
<dbReference type="InterPro" id="IPR040141">
    <property type="entry name" value="ZPR1"/>
</dbReference>